<gene>
    <name evidence="1" type="ORF">LCGC14_1978760</name>
</gene>
<comment type="caution">
    <text evidence="1">The sequence shown here is derived from an EMBL/GenBank/DDBJ whole genome shotgun (WGS) entry which is preliminary data.</text>
</comment>
<protein>
    <submittedName>
        <fullName evidence="1">Uncharacterized protein</fullName>
    </submittedName>
</protein>
<dbReference type="EMBL" id="LAZR01022101">
    <property type="protein sequence ID" value="KKL83035.1"/>
    <property type="molecule type" value="Genomic_DNA"/>
</dbReference>
<reference evidence="1" key="1">
    <citation type="journal article" date="2015" name="Nature">
        <title>Complex archaea that bridge the gap between prokaryotes and eukaryotes.</title>
        <authorList>
            <person name="Spang A."/>
            <person name="Saw J.H."/>
            <person name="Jorgensen S.L."/>
            <person name="Zaremba-Niedzwiedzka K."/>
            <person name="Martijn J."/>
            <person name="Lind A.E."/>
            <person name="van Eijk R."/>
            <person name="Schleper C."/>
            <person name="Guy L."/>
            <person name="Ettema T.J."/>
        </authorList>
    </citation>
    <scope>NUCLEOTIDE SEQUENCE</scope>
</reference>
<name>A0A0F9HMW2_9ZZZZ</name>
<dbReference type="AlphaFoldDB" id="A0A0F9HMW2"/>
<organism evidence="1">
    <name type="scientific">marine sediment metagenome</name>
    <dbReference type="NCBI Taxonomy" id="412755"/>
    <lineage>
        <taxon>unclassified sequences</taxon>
        <taxon>metagenomes</taxon>
        <taxon>ecological metagenomes</taxon>
    </lineage>
</organism>
<proteinExistence type="predicted"/>
<accession>A0A0F9HMW2</accession>
<evidence type="ECO:0000313" key="1">
    <source>
        <dbReference type="EMBL" id="KKL83035.1"/>
    </source>
</evidence>
<sequence length="86" mass="9568">MTETLTVRLRAWRERSFYTKDYQGYLTTMGHHGPAVVEALEELMQDIGTGPPAPYLVRTASNAVVTLKLLAEALPKEEKTDDSLSS</sequence>